<protein>
    <submittedName>
        <fullName evidence="5">Transcriptional regulator</fullName>
    </submittedName>
</protein>
<dbReference type="CDD" id="cd07377">
    <property type="entry name" value="WHTH_GntR"/>
    <property type="match status" value="1"/>
</dbReference>
<accession>Q2KKB9</accession>
<dbReference type="AlphaFoldDB" id="Q2KKB9"/>
<dbReference type="SMART" id="SM00345">
    <property type="entry name" value="HTH_GNTR"/>
    <property type="match status" value="1"/>
</dbReference>
<dbReference type="SMART" id="SM00895">
    <property type="entry name" value="FCD"/>
    <property type="match status" value="1"/>
</dbReference>
<dbReference type="PANTHER" id="PTHR43537:SF24">
    <property type="entry name" value="GLUCONATE OPERON TRANSCRIPTIONAL REPRESSOR"/>
    <property type="match status" value="1"/>
</dbReference>
<keyword evidence="1" id="KW-0805">Transcription regulation</keyword>
<dbReference type="Gene3D" id="1.10.10.10">
    <property type="entry name" value="Winged helix-like DNA-binding domain superfamily/Winged helix DNA-binding domain"/>
    <property type="match status" value="1"/>
</dbReference>
<dbReference type="Gene3D" id="1.20.120.530">
    <property type="entry name" value="GntR ligand-binding domain-like"/>
    <property type="match status" value="1"/>
</dbReference>
<proteinExistence type="predicted"/>
<sequence>MPHMNPTVEAVKRNLDLTSSKPLKICTYEAFKKTIILGDIPAGERINEKEFSEQLNISRTPIRFALQELVKEQLVEHIPMVGIVVKGISMKDAYEIYDIRKSLDTLATIKAMELMTPEDFDELEALLLEGEQYNKNNQVDDLLQNFSDFNSFIYTKSQMLRLKKIVTDLHAYLIYFRDIAIRASERRSIALEEHWLIFRGMKTKNIDQITLLTHEHLNRSLQFILKEMERRQIE</sequence>
<evidence type="ECO:0000256" key="2">
    <source>
        <dbReference type="ARBA" id="ARBA00023125"/>
    </source>
</evidence>
<dbReference type="InterPro" id="IPR036388">
    <property type="entry name" value="WH-like_DNA-bd_sf"/>
</dbReference>
<evidence type="ECO:0000313" key="5">
    <source>
        <dbReference type="EMBL" id="AAX97429.1"/>
    </source>
</evidence>
<organism evidence="5">
    <name type="scientific">Enterococcus faecalis</name>
    <name type="common">Streptococcus faecalis</name>
    <dbReference type="NCBI Taxonomy" id="1351"/>
    <lineage>
        <taxon>Bacteria</taxon>
        <taxon>Bacillati</taxon>
        <taxon>Bacillota</taxon>
        <taxon>Bacilli</taxon>
        <taxon>Lactobacillales</taxon>
        <taxon>Enterococcaceae</taxon>
        <taxon>Enterococcus</taxon>
    </lineage>
</organism>
<dbReference type="EMBL" id="AY916083">
    <property type="protein sequence ID" value="AAX97429.1"/>
    <property type="molecule type" value="Genomic_DNA"/>
</dbReference>
<dbReference type="Pfam" id="PF07729">
    <property type="entry name" value="FCD"/>
    <property type="match status" value="1"/>
</dbReference>
<evidence type="ECO:0000256" key="1">
    <source>
        <dbReference type="ARBA" id="ARBA00023015"/>
    </source>
</evidence>
<evidence type="ECO:0000259" key="4">
    <source>
        <dbReference type="PROSITE" id="PS50949"/>
    </source>
</evidence>
<keyword evidence="3" id="KW-0804">Transcription</keyword>
<dbReference type="GO" id="GO:0003700">
    <property type="term" value="F:DNA-binding transcription factor activity"/>
    <property type="evidence" value="ECO:0007669"/>
    <property type="project" value="InterPro"/>
</dbReference>
<dbReference type="PROSITE" id="PS50949">
    <property type="entry name" value="HTH_GNTR"/>
    <property type="match status" value="1"/>
</dbReference>
<evidence type="ECO:0000256" key="3">
    <source>
        <dbReference type="ARBA" id="ARBA00023163"/>
    </source>
</evidence>
<dbReference type="InterPro" id="IPR008920">
    <property type="entry name" value="TF_FadR/GntR_C"/>
</dbReference>
<dbReference type="GO" id="GO:0003677">
    <property type="term" value="F:DNA binding"/>
    <property type="evidence" value="ECO:0007669"/>
    <property type="project" value="UniProtKB-KW"/>
</dbReference>
<dbReference type="SUPFAM" id="SSF46785">
    <property type="entry name" value="Winged helix' DNA-binding domain"/>
    <property type="match status" value="1"/>
</dbReference>
<keyword evidence="2" id="KW-0238">DNA-binding</keyword>
<dbReference type="PANTHER" id="PTHR43537">
    <property type="entry name" value="TRANSCRIPTIONAL REGULATOR, GNTR FAMILY"/>
    <property type="match status" value="1"/>
</dbReference>
<name>Q2KKB9_ENTFL</name>
<dbReference type="InterPro" id="IPR011711">
    <property type="entry name" value="GntR_C"/>
</dbReference>
<gene>
    <name evidence="5" type="primary">citO</name>
</gene>
<dbReference type="SUPFAM" id="SSF48008">
    <property type="entry name" value="GntR ligand-binding domain-like"/>
    <property type="match status" value="1"/>
</dbReference>
<dbReference type="InterPro" id="IPR036390">
    <property type="entry name" value="WH_DNA-bd_sf"/>
</dbReference>
<dbReference type="InterPro" id="IPR000524">
    <property type="entry name" value="Tscrpt_reg_HTH_GntR"/>
</dbReference>
<dbReference type="Pfam" id="PF00392">
    <property type="entry name" value="GntR"/>
    <property type="match status" value="1"/>
</dbReference>
<reference evidence="5" key="1">
    <citation type="submission" date="2005-01" db="EMBL/GenBank/DDBJ databases">
        <title>Gene Structure and Functional Analysis of the Cluster Encoding the Enzymes of the Citrate Fermentation Pathway from Enterococcus faecalis.</title>
        <authorList>
            <person name="Magni C."/>
            <person name="Blancato V.S."/>
        </authorList>
    </citation>
    <scope>NUCLEOTIDE SEQUENCE</scope>
    <source>
        <strain evidence="5">ATCC 29212</strain>
    </source>
</reference>
<feature type="domain" description="HTH gntR-type" evidence="4">
    <location>
        <begin position="21"/>
        <end position="88"/>
    </location>
</feature>